<dbReference type="Proteomes" id="UP000000370">
    <property type="component" value="Chromosome"/>
</dbReference>
<dbReference type="RefSeq" id="WP_012201727.1">
    <property type="nucleotide sequence ID" value="NC_010001.1"/>
</dbReference>
<dbReference type="eggNOG" id="COG0622">
    <property type="taxonomic scope" value="Bacteria"/>
</dbReference>
<evidence type="ECO:0000259" key="3">
    <source>
        <dbReference type="Pfam" id="PF12850"/>
    </source>
</evidence>
<dbReference type="NCBIfam" id="TIGR00040">
    <property type="entry name" value="yfcE"/>
    <property type="match status" value="1"/>
</dbReference>
<accession>A9KK88</accession>
<protein>
    <recommendedName>
        <fullName evidence="2">Phosphoesterase</fullName>
        <ecNumber evidence="2">3.1.4.-</ecNumber>
    </recommendedName>
</protein>
<proteinExistence type="inferred from homology"/>
<dbReference type="GO" id="GO:0016787">
    <property type="term" value="F:hydrolase activity"/>
    <property type="evidence" value="ECO:0007669"/>
    <property type="project" value="UniProtKB-UniRule"/>
</dbReference>
<dbReference type="InterPro" id="IPR029052">
    <property type="entry name" value="Metallo-depent_PP-like"/>
</dbReference>
<dbReference type="InterPro" id="IPR000979">
    <property type="entry name" value="Phosphodiesterase_MJ0936/Vps29"/>
</dbReference>
<dbReference type="AlphaFoldDB" id="A9KK88"/>
<dbReference type="STRING" id="357809.Cphy_3732"/>
<keyword evidence="2" id="KW-0479">Metal-binding</keyword>
<dbReference type="HOGENOM" id="CLU_063749_1_1_9"/>
<dbReference type="OrthoDB" id="9800565at2"/>
<evidence type="ECO:0000256" key="1">
    <source>
        <dbReference type="ARBA" id="ARBA00008950"/>
    </source>
</evidence>
<keyword evidence="5" id="KW-1185">Reference proteome</keyword>
<dbReference type="EC" id="3.1.4.-" evidence="2"/>
<feature type="domain" description="Calcineurin-like phosphoesterase" evidence="3">
    <location>
        <begin position="1"/>
        <end position="161"/>
    </location>
</feature>
<dbReference type="Gene3D" id="3.60.21.10">
    <property type="match status" value="1"/>
</dbReference>
<comment type="cofactor">
    <cofactor evidence="2">
        <name>a divalent metal cation</name>
        <dbReference type="ChEBI" id="CHEBI:60240"/>
    </cofactor>
</comment>
<dbReference type="SUPFAM" id="SSF56300">
    <property type="entry name" value="Metallo-dependent phosphatases"/>
    <property type="match status" value="1"/>
</dbReference>
<evidence type="ECO:0000313" key="4">
    <source>
        <dbReference type="EMBL" id="ABX44079.1"/>
    </source>
</evidence>
<name>A9KK88_LACP7</name>
<dbReference type="NCBIfam" id="NF006988">
    <property type="entry name" value="PRK09453.1"/>
    <property type="match status" value="1"/>
</dbReference>
<dbReference type="KEGG" id="cpy:Cphy_3732"/>
<comment type="similarity">
    <text evidence="1 2">Belongs to the metallophosphoesterase superfamily. YfcE family.</text>
</comment>
<organism evidence="4 5">
    <name type="scientific">Lachnoclostridium phytofermentans (strain ATCC 700394 / DSM 18823 / ISDg)</name>
    <name type="common">Clostridium phytofermentans</name>
    <dbReference type="NCBI Taxonomy" id="357809"/>
    <lineage>
        <taxon>Bacteria</taxon>
        <taxon>Bacillati</taxon>
        <taxon>Bacillota</taxon>
        <taxon>Clostridia</taxon>
        <taxon>Lachnospirales</taxon>
        <taxon>Lachnospiraceae</taxon>
    </lineage>
</organism>
<sequence>MRLMFASDIHGSAYYCEKLMECYEKEQPEKLILLGDLLYHGPRNDLPKDYNPKEVIRMLNEKKNEILCVRGNCEAEVDQMVLEFSVMSDSLLLYVDGITIFATHGHLFNEEKLPPISDKDILIHGHTHVQAIRKMEQGMYLNPGSVSIPKEGNKNSYMIYENGTFLIKSLDGEVIREWSVKRISKVL</sequence>
<evidence type="ECO:0000256" key="2">
    <source>
        <dbReference type="RuleBase" id="RU362039"/>
    </source>
</evidence>
<evidence type="ECO:0000313" key="5">
    <source>
        <dbReference type="Proteomes" id="UP000000370"/>
    </source>
</evidence>
<dbReference type="PANTHER" id="PTHR11124">
    <property type="entry name" value="VACUOLAR SORTING PROTEIN VPS29"/>
    <property type="match status" value="1"/>
</dbReference>
<reference evidence="5" key="1">
    <citation type="submission" date="2007-11" db="EMBL/GenBank/DDBJ databases">
        <title>Complete genome sequence of Clostridium phytofermentans ISDg.</title>
        <authorList>
            <person name="Leschine S.B."/>
            <person name="Warnick T.A."/>
            <person name="Blanchard J.L."/>
            <person name="Schnell D.J."/>
            <person name="Petit E.L."/>
            <person name="LaTouf W.G."/>
            <person name="Copeland A."/>
            <person name="Lucas S."/>
            <person name="Lapidus A."/>
            <person name="Barry K."/>
            <person name="Glavina del Rio T."/>
            <person name="Dalin E."/>
            <person name="Tice H."/>
            <person name="Pitluck S."/>
            <person name="Kiss H."/>
            <person name="Brettin T."/>
            <person name="Bruce D."/>
            <person name="Detter J.C."/>
            <person name="Han C."/>
            <person name="Kuske C."/>
            <person name="Schmutz J."/>
            <person name="Larimer F."/>
            <person name="Land M."/>
            <person name="Hauser L."/>
            <person name="Kyrpides N."/>
            <person name="Kim E.A."/>
            <person name="Richardson P."/>
        </authorList>
    </citation>
    <scope>NUCLEOTIDE SEQUENCE [LARGE SCALE GENOMIC DNA]</scope>
    <source>
        <strain evidence="5">ATCC 700394 / DSM 18823 / ISDg</strain>
    </source>
</reference>
<dbReference type="EMBL" id="CP000885">
    <property type="protein sequence ID" value="ABX44079.1"/>
    <property type="molecule type" value="Genomic_DNA"/>
</dbReference>
<dbReference type="InterPro" id="IPR024654">
    <property type="entry name" value="Calcineurin-like_PHP_lpxH"/>
</dbReference>
<gene>
    <name evidence="4" type="ordered locus">Cphy_3732</name>
</gene>
<dbReference type="Pfam" id="PF12850">
    <property type="entry name" value="Metallophos_2"/>
    <property type="match status" value="1"/>
</dbReference>
<dbReference type="GO" id="GO:0046872">
    <property type="term" value="F:metal ion binding"/>
    <property type="evidence" value="ECO:0007669"/>
    <property type="project" value="UniProtKB-KW"/>
</dbReference>